<feature type="coiled-coil region" evidence="1">
    <location>
        <begin position="291"/>
        <end position="318"/>
    </location>
</feature>
<keyword evidence="4" id="KW-1185">Reference proteome</keyword>
<evidence type="ECO:0000256" key="2">
    <source>
        <dbReference type="SAM" id="MobiDB-lite"/>
    </source>
</evidence>
<feature type="region of interest" description="Disordered" evidence="2">
    <location>
        <begin position="46"/>
        <end position="65"/>
    </location>
</feature>
<evidence type="ECO:0000313" key="4">
    <source>
        <dbReference type="Proteomes" id="UP001556367"/>
    </source>
</evidence>
<proteinExistence type="predicted"/>
<comment type="caution">
    <text evidence="3">The sequence shown here is derived from an EMBL/GenBank/DDBJ whole genome shotgun (WGS) entry which is preliminary data.</text>
</comment>
<reference evidence="4" key="1">
    <citation type="submission" date="2024-06" db="EMBL/GenBank/DDBJ databases">
        <title>Multi-omics analyses provide insights into the biosynthesis of the anticancer antibiotic pleurotin in Hohenbuehelia grisea.</title>
        <authorList>
            <person name="Weaver J.A."/>
            <person name="Alberti F."/>
        </authorList>
    </citation>
    <scope>NUCLEOTIDE SEQUENCE [LARGE SCALE GENOMIC DNA]</scope>
    <source>
        <strain evidence="4">T-177</strain>
    </source>
</reference>
<sequence>MAGASSLAIVGMSNASIDFLCDLYDALTVIALFLVLLSEASVSELANDDNGQSGLQPPVRPSRIPSLVRTNNSEVSPTFWQDLLEKAEYWERKKAEEEARLKGVSTRLDQKREYLANFDRRVVNLQDHAAKQRAEAIQLQEDLALRKADLARRKGKLDDWQADLSAHNKFTRDNAFKNFSERLLHLASTKQKDDAHSVLRAEYARLTDKHSKLRSTHADLEAKYWDLDAKHWDLDAKHSDLDSKHSEQSSLLQTLRTAAIGTLGNHSQMLHEMNQLKIDNIHKEGMVRDFVGDILGELAEARQEIQALKASLGKESQALKASLGKESQAHQELQALKASQVEEREARAKERDQYEQEIREIHWDYIQHNRKLTREMEQLRLAQEAYVMQQGISSDFEDVLLRRIREAKAMNRARDEQTEQAEPIPVPGSPTLSDMSCDDSLYGGILEVSDLSLSLDSDCSSSTLPTSIQSLTSPPATKLPTKFAFDFEASPPSACGAGSPSTFASNAAAAATKRAPKTRQCILSTSFRFICSPVHETGSKREAFDDRLRASKRVKLSSLKDLDEESSIAGVSAGFVFGFEAERFVLGTGMPGVSGTSAAAPSTTRAPRTRCCSSTPAAFRFAMPPIREKNSGRSAKRVKVDFGEF</sequence>
<evidence type="ECO:0000256" key="1">
    <source>
        <dbReference type="SAM" id="Coils"/>
    </source>
</evidence>
<organism evidence="3 4">
    <name type="scientific">Hohenbuehelia grisea</name>
    <dbReference type="NCBI Taxonomy" id="104357"/>
    <lineage>
        <taxon>Eukaryota</taxon>
        <taxon>Fungi</taxon>
        <taxon>Dikarya</taxon>
        <taxon>Basidiomycota</taxon>
        <taxon>Agaricomycotina</taxon>
        <taxon>Agaricomycetes</taxon>
        <taxon>Agaricomycetidae</taxon>
        <taxon>Agaricales</taxon>
        <taxon>Pleurotineae</taxon>
        <taxon>Pleurotaceae</taxon>
        <taxon>Hohenbuehelia</taxon>
    </lineage>
</organism>
<feature type="coiled-coil region" evidence="1">
    <location>
        <begin position="115"/>
        <end position="142"/>
    </location>
</feature>
<gene>
    <name evidence="3" type="ORF">HGRIS_006836</name>
</gene>
<feature type="region of interest" description="Disordered" evidence="2">
    <location>
        <begin position="411"/>
        <end position="432"/>
    </location>
</feature>
<protein>
    <submittedName>
        <fullName evidence="3">Uncharacterized protein</fullName>
    </submittedName>
</protein>
<evidence type="ECO:0000313" key="3">
    <source>
        <dbReference type="EMBL" id="KAL0952580.1"/>
    </source>
</evidence>
<name>A0ABR3JA68_9AGAR</name>
<dbReference type="Proteomes" id="UP001556367">
    <property type="component" value="Unassembled WGS sequence"/>
</dbReference>
<keyword evidence="1" id="KW-0175">Coiled coil</keyword>
<accession>A0ABR3JA68</accession>
<dbReference type="EMBL" id="JASNQZ010000010">
    <property type="protein sequence ID" value="KAL0952580.1"/>
    <property type="molecule type" value="Genomic_DNA"/>
</dbReference>